<accession>A0A6C0F9I6</accession>
<dbReference type="EMBL" id="MN738791">
    <property type="protein sequence ID" value="QHT37263.1"/>
    <property type="molecule type" value="Genomic_DNA"/>
</dbReference>
<name>A0A6C0F9I6_9ZZZZ</name>
<reference evidence="2" key="1">
    <citation type="journal article" date="2020" name="Nature">
        <title>Giant virus diversity and host interactions through global metagenomics.</title>
        <authorList>
            <person name="Schulz F."/>
            <person name="Roux S."/>
            <person name="Paez-Espino D."/>
            <person name="Jungbluth S."/>
            <person name="Walsh D.A."/>
            <person name="Denef V.J."/>
            <person name="McMahon K.D."/>
            <person name="Konstantinidis K.T."/>
            <person name="Eloe-Fadrosh E.A."/>
            <person name="Kyrpides N.C."/>
            <person name="Woyke T."/>
        </authorList>
    </citation>
    <scope>NUCLEOTIDE SEQUENCE</scope>
    <source>
        <strain evidence="2">GVMAG-S-ERX555967-131</strain>
    </source>
</reference>
<keyword evidence="1" id="KW-1133">Transmembrane helix</keyword>
<feature type="transmembrane region" description="Helical" evidence="1">
    <location>
        <begin position="160"/>
        <end position="180"/>
    </location>
</feature>
<sequence>MSMSMYNYRGPKAIKSLPNSLMYRWNRKNIFHWGTFKSNLYLVLGVILVFITLNYLAIVFGRKDSTPITTDNDDIDFTDNDEIDVSSSDSTSAFTNISSNLGPAFYDAFIYTTFITLGHPTNISPVSTWAKVNTILHLLLLYIFMYILFNHLFIPFGMSASSRFLGIFSFILLPIAYIVGQILIKKNINEDASIIDIILSVFQTITGTAIGTDISDGNNHLPRLFGLGFRIIFLITLLFFANPVLNKLYEGVANTKTDAAMRVSHLAQAFAGSPSPVIQ</sequence>
<dbReference type="AlphaFoldDB" id="A0A6C0F9I6"/>
<feature type="transmembrane region" description="Helical" evidence="1">
    <location>
        <begin position="40"/>
        <end position="60"/>
    </location>
</feature>
<protein>
    <submittedName>
        <fullName evidence="2">Uncharacterized protein</fullName>
    </submittedName>
</protein>
<keyword evidence="1" id="KW-0812">Transmembrane</keyword>
<evidence type="ECO:0000256" key="1">
    <source>
        <dbReference type="SAM" id="Phobius"/>
    </source>
</evidence>
<feature type="transmembrane region" description="Helical" evidence="1">
    <location>
        <begin position="135"/>
        <end position="154"/>
    </location>
</feature>
<keyword evidence="1" id="KW-0472">Membrane</keyword>
<organism evidence="2">
    <name type="scientific">viral metagenome</name>
    <dbReference type="NCBI Taxonomy" id="1070528"/>
    <lineage>
        <taxon>unclassified sequences</taxon>
        <taxon>metagenomes</taxon>
        <taxon>organismal metagenomes</taxon>
    </lineage>
</organism>
<feature type="transmembrane region" description="Helical" evidence="1">
    <location>
        <begin position="224"/>
        <end position="245"/>
    </location>
</feature>
<evidence type="ECO:0000313" key="2">
    <source>
        <dbReference type="EMBL" id="QHT37263.1"/>
    </source>
</evidence>
<feature type="transmembrane region" description="Helical" evidence="1">
    <location>
        <begin position="192"/>
        <end position="212"/>
    </location>
</feature>
<proteinExistence type="predicted"/>